<name>A0ABQ0CYQ3_9HYPO</name>
<keyword evidence="1" id="KW-0812">Transmembrane</keyword>
<evidence type="ECO:0000313" key="2">
    <source>
        <dbReference type="EMBL" id="GAB0138427.1"/>
    </source>
</evidence>
<keyword evidence="1" id="KW-1133">Transmembrane helix</keyword>
<reference evidence="3" key="1">
    <citation type="submission" date="2024-06" db="EMBL/GenBank/DDBJ databases">
        <title>Draft Genome Sequences of Epichloe bromicola Strains Isolated from Elymus ciliaris.</title>
        <authorList>
            <consortium name="Epichloe bromicola genome sequencing consortium"/>
            <person name="Miura A."/>
            <person name="Imano S."/>
            <person name="Ashida A."/>
            <person name="Sato I."/>
            <person name="Chiba S."/>
            <person name="Tanaka A."/>
            <person name="Camagna M."/>
            <person name="Takemoto D."/>
        </authorList>
    </citation>
    <scope>NUCLEOTIDE SEQUENCE [LARGE SCALE GENOMIC DNA]</scope>
    <source>
        <strain evidence="3">DP</strain>
    </source>
</reference>
<gene>
    <name evidence="2" type="primary">g6662</name>
    <name evidence="2" type="ORF">EsDP_00006662</name>
</gene>
<accession>A0ABQ0CYQ3</accession>
<evidence type="ECO:0000256" key="1">
    <source>
        <dbReference type="SAM" id="Phobius"/>
    </source>
</evidence>
<comment type="caution">
    <text evidence="2">The sequence shown here is derived from an EMBL/GenBank/DDBJ whole genome shotgun (WGS) entry which is preliminary data.</text>
</comment>
<sequence length="256" mass="28405">MAVGFCIPVCFTKETYRKVILIRTAIRLGQDTSSQQTSPGRAFRYFAAVLIQRPLHILFTELIVNSHRSLQRLPVWAAVHVCHSGAVDLFENAAASARLVSHCRIWGRRSESWWLRQPLILIDLELEYYLPEAPGASGRILILQMRMASKSLYHQSAGLSAPCWATMFMMDAAAFPSFALQMYKALGVGWATSLLGFIAVAMAPIPCRFWWKQILQSNLVVEPAIAKLGPGAHPVSAAVSDCHWPHHRESADHGGG</sequence>
<keyword evidence="1" id="KW-0472">Membrane</keyword>
<organism evidence="2 3">
    <name type="scientific">Epichloe bromicola</name>
    <dbReference type="NCBI Taxonomy" id="79588"/>
    <lineage>
        <taxon>Eukaryota</taxon>
        <taxon>Fungi</taxon>
        <taxon>Dikarya</taxon>
        <taxon>Ascomycota</taxon>
        <taxon>Pezizomycotina</taxon>
        <taxon>Sordariomycetes</taxon>
        <taxon>Hypocreomycetidae</taxon>
        <taxon>Hypocreales</taxon>
        <taxon>Clavicipitaceae</taxon>
        <taxon>Epichloe</taxon>
    </lineage>
</organism>
<keyword evidence="3" id="KW-1185">Reference proteome</keyword>
<feature type="transmembrane region" description="Helical" evidence="1">
    <location>
        <begin position="190"/>
        <end position="211"/>
    </location>
</feature>
<dbReference type="Proteomes" id="UP001562357">
    <property type="component" value="Unassembled WGS sequence"/>
</dbReference>
<protein>
    <submittedName>
        <fullName evidence="2">Uncharacterized protein</fullName>
    </submittedName>
</protein>
<proteinExistence type="predicted"/>
<evidence type="ECO:0000313" key="3">
    <source>
        <dbReference type="Proteomes" id="UP001562357"/>
    </source>
</evidence>
<feature type="transmembrane region" description="Helical" evidence="1">
    <location>
        <begin position="152"/>
        <end position="170"/>
    </location>
</feature>
<dbReference type="EMBL" id="BAAFGZ010000414">
    <property type="protein sequence ID" value="GAB0138427.1"/>
    <property type="molecule type" value="Genomic_DNA"/>
</dbReference>